<accession>A0A9Q0M138</accession>
<comment type="caution">
    <text evidence="3">The sequence shown here is derived from an EMBL/GenBank/DDBJ whole genome shotgun (WGS) entry which is preliminary data.</text>
</comment>
<organism evidence="3 4">
    <name type="scientific">Blomia tropicalis</name>
    <name type="common">Mite</name>
    <dbReference type="NCBI Taxonomy" id="40697"/>
    <lineage>
        <taxon>Eukaryota</taxon>
        <taxon>Metazoa</taxon>
        <taxon>Ecdysozoa</taxon>
        <taxon>Arthropoda</taxon>
        <taxon>Chelicerata</taxon>
        <taxon>Arachnida</taxon>
        <taxon>Acari</taxon>
        <taxon>Acariformes</taxon>
        <taxon>Sarcoptiformes</taxon>
        <taxon>Astigmata</taxon>
        <taxon>Glycyphagoidea</taxon>
        <taxon>Echimyopodidae</taxon>
        <taxon>Blomia</taxon>
    </lineage>
</organism>
<reference evidence="3" key="1">
    <citation type="submission" date="2022-12" db="EMBL/GenBank/DDBJ databases">
        <title>Genome assemblies of Blomia tropicalis.</title>
        <authorList>
            <person name="Cui Y."/>
        </authorList>
    </citation>
    <scope>NUCLEOTIDE SEQUENCE</scope>
    <source>
        <tissue evidence="3">Adult mites</tissue>
    </source>
</reference>
<sequence>MRQLFAILRIITFISAAFMVLYGKIFYDYEIKGFEHIPPNGPLLLIYYHGILPMDMILFPFVVYLRDRRIVYSVVENSFESIPYLNRLTNRFAFLGPLERCIRVLNDGNLLQISPGGMREAMYSSDKTYELIWSKRKGFAKAAKEAEVNIVPVFTTNIRHLAWTFDWIQRLLRPLYEKTRIPMVVFLGGFPVKLTTYIGEQIFWDYGETDQELATKTRLAVEEQIKRYQKLPLSTWDAVKERFCGKETGKAKQ</sequence>
<dbReference type="PANTHER" id="PTHR22753">
    <property type="entry name" value="TRANSMEMBRANE PROTEIN 68"/>
    <property type="match status" value="1"/>
</dbReference>
<dbReference type="Pfam" id="PF01553">
    <property type="entry name" value="Acyltransferase"/>
    <property type="match status" value="1"/>
</dbReference>
<gene>
    <name evidence="3" type="ORF">RDWZM_010482</name>
</gene>
<dbReference type="Proteomes" id="UP001142055">
    <property type="component" value="Chromosome 4"/>
</dbReference>
<name>A0A9Q0M138_BLOTA</name>
<keyword evidence="1" id="KW-0812">Transmembrane</keyword>
<feature type="transmembrane region" description="Helical" evidence="1">
    <location>
        <begin position="7"/>
        <end position="26"/>
    </location>
</feature>
<dbReference type="AlphaFoldDB" id="A0A9Q0M138"/>
<evidence type="ECO:0000313" key="3">
    <source>
        <dbReference type="EMBL" id="KAJ6215982.1"/>
    </source>
</evidence>
<dbReference type="GO" id="GO:0016020">
    <property type="term" value="C:membrane"/>
    <property type="evidence" value="ECO:0007669"/>
    <property type="project" value="TreeGrafter"/>
</dbReference>
<protein>
    <recommendedName>
        <fullName evidence="2">Phospholipid/glycerol acyltransferase domain-containing protein</fullName>
    </recommendedName>
</protein>
<keyword evidence="4" id="KW-1185">Reference proteome</keyword>
<feature type="transmembrane region" description="Helical" evidence="1">
    <location>
        <begin position="46"/>
        <end position="65"/>
    </location>
</feature>
<evidence type="ECO:0000256" key="1">
    <source>
        <dbReference type="SAM" id="Phobius"/>
    </source>
</evidence>
<dbReference type="PANTHER" id="PTHR22753:SF14">
    <property type="entry name" value="MONOACYLGLYCEROL_DIACYLGLYCEROL O-ACYLTRANSFERASE"/>
    <property type="match status" value="1"/>
</dbReference>
<proteinExistence type="predicted"/>
<dbReference type="CDD" id="cd07987">
    <property type="entry name" value="LPLAT_MGAT-like"/>
    <property type="match status" value="1"/>
</dbReference>
<keyword evidence="1" id="KW-0472">Membrane</keyword>
<dbReference type="OMA" id="RNEFTIW"/>
<evidence type="ECO:0000259" key="2">
    <source>
        <dbReference type="Pfam" id="PF01553"/>
    </source>
</evidence>
<keyword evidence="1" id="KW-1133">Transmembrane helix</keyword>
<dbReference type="InterPro" id="IPR002123">
    <property type="entry name" value="Plipid/glycerol_acylTrfase"/>
</dbReference>
<feature type="domain" description="Phospholipid/glycerol acyltransferase" evidence="2">
    <location>
        <begin position="30"/>
        <end position="154"/>
    </location>
</feature>
<dbReference type="GO" id="GO:0016746">
    <property type="term" value="F:acyltransferase activity"/>
    <property type="evidence" value="ECO:0007669"/>
    <property type="project" value="InterPro"/>
</dbReference>
<evidence type="ECO:0000313" key="4">
    <source>
        <dbReference type="Proteomes" id="UP001142055"/>
    </source>
</evidence>
<dbReference type="EMBL" id="JAPWDV010000004">
    <property type="protein sequence ID" value="KAJ6215982.1"/>
    <property type="molecule type" value="Genomic_DNA"/>
</dbReference>